<dbReference type="InterPro" id="IPR020837">
    <property type="entry name" value="Fibrinogen_CS"/>
</dbReference>
<name>A0A1I8FMB3_9PLAT</name>
<dbReference type="SMART" id="SM00186">
    <property type="entry name" value="FBG"/>
    <property type="match status" value="1"/>
</dbReference>
<dbReference type="Proteomes" id="UP000095280">
    <property type="component" value="Unplaced"/>
</dbReference>
<feature type="domain" description="Fibrinogen C-terminal" evidence="2">
    <location>
        <begin position="44"/>
        <end position="305"/>
    </location>
</feature>
<keyword evidence="3" id="KW-1185">Reference proteome</keyword>
<dbReference type="Gene3D" id="4.10.530.10">
    <property type="entry name" value="Gamma-fibrinogen Carboxyl Terminal Fragment, domain 2"/>
    <property type="match status" value="1"/>
</dbReference>
<dbReference type="AlphaFoldDB" id="A0A1I8FMB3"/>
<evidence type="ECO:0000313" key="4">
    <source>
        <dbReference type="WBParaSite" id="maker-unitig_40685-snap-gene-0.1-mRNA-1"/>
    </source>
</evidence>
<dbReference type="InterPro" id="IPR050373">
    <property type="entry name" value="Fibrinogen_C-term_domain"/>
</dbReference>
<evidence type="ECO:0000259" key="2">
    <source>
        <dbReference type="PROSITE" id="PS51406"/>
    </source>
</evidence>
<organism evidence="3 4">
    <name type="scientific">Macrostomum lignano</name>
    <dbReference type="NCBI Taxonomy" id="282301"/>
    <lineage>
        <taxon>Eukaryota</taxon>
        <taxon>Metazoa</taxon>
        <taxon>Spiralia</taxon>
        <taxon>Lophotrochozoa</taxon>
        <taxon>Platyhelminthes</taxon>
        <taxon>Rhabditophora</taxon>
        <taxon>Macrostomorpha</taxon>
        <taxon>Macrostomida</taxon>
        <taxon>Macrostomidae</taxon>
        <taxon>Macrostomum</taxon>
    </lineage>
</organism>
<keyword evidence="1" id="KW-1015">Disulfide bond</keyword>
<dbReference type="PANTHER" id="PTHR19143">
    <property type="entry name" value="FIBRINOGEN/TENASCIN/ANGIOPOEITIN"/>
    <property type="match status" value="1"/>
</dbReference>
<dbReference type="InterPro" id="IPR002181">
    <property type="entry name" value="Fibrinogen_a/b/g_C_dom"/>
</dbReference>
<dbReference type="InterPro" id="IPR014716">
    <property type="entry name" value="Fibrinogen_a/b/g_C_1"/>
</dbReference>
<protein>
    <submittedName>
        <fullName evidence="4">Fibrinogen C-terminal domain-containing protein</fullName>
    </submittedName>
</protein>
<accession>A0A1I8FMB3</accession>
<dbReference type="GO" id="GO:0005615">
    <property type="term" value="C:extracellular space"/>
    <property type="evidence" value="ECO:0007669"/>
    <property type="project" value="TreeGrafter"/>
</dbReference>
<evidence type="ECO:0000256" key="1">
    <source>
        <dbReference type="ARBA" id="ARBA00023157"/>
    </source>
</evidence>
<proteinExistence type="predicted"/>
<dbReference type="Pfam" id="PF00147">
    <property type="entry name" value="Fibrinogen_C"/>
    <property type="match status" value="1"/>
</dbReference>
<dbReference type="WBParaSite" id="maker-unitig_40685-snap-gene-0.1-mRNA-1">
    <property type="protein sequence ID" value="maker-unitig_40685-snap-gene-0.1-mRNA-1"/>
    <property type="gene ID" value="maker-unitig_40685-snap-gene-0.1"/>
</dbReference>
<dbReference type="Gene3D" id="3.90.215.10">
    <property type="entry name" value="Gamma Fibrinogen, chain A, domain 1"/>
    <property type="match status" value="1"/>
</dbReference>
<dbReference type="PROSITE" id="PS00514">
    <property type="entry name" value="FIBRINOGEN_C_1"/>
    <property type="match status" value="1"/>
</dbReference>
<dbReference type="PROSITE" id="PS51406">
    <property type="entry name" value="FIBRINOGEN_C_2"/>
    <property type="match status" value="1"/>
</dbReference>
<dbReference type="SUPFAM" id="SSF56496">
    <property type="entry name" value="Fibrinogen C-terminal domain-like"/>
    <property type="match status" value="1"/>
</dbReference>
<evidence type="ECO:0000313" key="3">
    <source>
        <dbReference type="Proteomes" id="UP000095280"/>
    </source>
</evidence>
<dbReference type="InterPro" id="IPR036056">
    <property type="entry name" value="Fibrinogen-like_C"/>
</dbReference>
<reference evidence="4" key="1">
    <citation type="submission" date="2016-11" db="UniProtKB">
        <authorList>
            <consortium name="WormBaseParasite"/>
        </authorList>
    </citation>
    <scope>IDENTIFICATION</scope>
</reference>
<sequence>LLMAAAATDCMQLSISPLRRPETSSERETIIGGGRAPRSQQRLRLTAWLPRSATRAVQLVAFNGQFPAGAHRFRCCRLGLSHCRKCRNADKGAQRVWRLWFFRQQPTKCWTTVQRRVSDSVDFYRNWSQYQTGFGDGPMANYWIETRNFVTSSKIMTLNIASLPVGLNTLHALTQSRSRKLLILMRQWDDSQDWAEYSSFSVGSESDNYRLTVSDGIGDSLDGYSNNQQFTTFDADHDARAGSNCAKRFIGAWWYKSCFESHLNGPYKNYSEAIGGPFAIGIIWRYNYGFHYSLRSGATWHRVINQATVKHREYNVRV</sequence>